<organism evidence="3 4">
    <name type="scientific">Ditylenchus dipsaci</name>
    <dbReference type="NCBI Taxonomy" id="166011"/>
    <lineage>
        <taxon>Eukaryota</taxon>
        <taxon>Metazoa</taxon>
        <taxon>Ecdysozoa</taxon>
        <taxon>Nematoda</taxon>
        <taxon>Chromadorea</taxon>
        <taxon>Rhabditida</taxon>
        <taxon>Tylenchina</taxon>
        <taxon>Tylenchomorpha</taxon>
        <taxon>Sphaerularioidea</taxon>
        <taxon>Anguinidae</taxon>
        <taxon>Anguininae</taxon>
        <taxon>Ditylenchus</taxon>
    </lineage>
</organism>
<dbReference type="SUPFAM" id="SSF54506">
    <property type="entry name" value="Diaminopimelate epimerase-like"/>
    <property type="match status" value="1"/>
</dbReference>
<evidence type="ECO:0000256" key="2">
    <source>
        <dbReference type="ARBA" id="ARBA00023235"/>
    </source>
</evidence>
<dbReference type="Gene3D" id="3.10.310.10">
    <property type="entry name" value="Diaminopimelate Epimerase, Chain A, domain 1"/>
    <property type="match status" value="1"/>
</dbReference>
<keyword evidence="2" id="KW-0413">Isomerase</keyword>
<name>A0A915D4P5_9BILA</name>
<keyword evidence="3" id="KW-1185">Reference proteome</keyword>
<dbReference type="PANTHER" id="PTHR13774">
    <property type="entry name" value="PHENAZINE BIOSYNTHESIS PROTEIN"/>
    <property type="match status" value="1"/>
</dbReference>
<dbReference type="AlphaFoldDB" id="A0A915D4P5"/>
<dbReference type="InterPro" id="IPR003719">
    <property type="entry name" value="Phenazine_PhzF-like"/>
</dbReference>
<evidence type="ECO:0000313" key="4">
    <source>
        <dbReference type="WBParaSite" id="jg15353"/>
    </source>
</evidence>
<evidence type="ECO:0000256" key="1">
    <source>
        <dbReference type="ARBA" id="ARBA00008270"/>
    </source>
</evidence>
<dbReference type="Proteomes" id="UP000887574">
    <property type="component" value="Unplaced"/>
</dbReference>
<dbReference type="Pfam" id="PF02567">
    <property type="entry name" value="PhzC-PhzF"/>
    <property type="match status" value="1"/>
</dbReference>
<proteinExistence type="inferred from homology"/>
<comment type="similarity">
    <text evidence="1">Belongs to the PhzF family.</text>
</comment>
<accession>A0A915D4P5</accession>
<protein>
    <submittedName>
        <fullName evidence="4">Uncharacterized protein</fullName>
    </submittedName>
</protein>
<dbReference type="GO" id="GO:0005737">
    <property type="term" value="C:cytoplasm"/>
    <property type="evidence" value="ECO:0007669"/>
    <property type="project" value="TreeGrafter"/>
</dbReference>
<reference evidence="4" key="1">
    <citation type="submission" date="2022-11" db="UniProtKB">
        <authorList>
            <consortium name="WormBaseParasite"/>
        </authorList>
    </citation>
    <scope>IDENTIFICATION</scope>
</reference>
<sequence length="104" mass="11417">MPECPVFIVDSFTTKKFAGNPAAVCFLDEELPDAELLKIAKEFNLSETAFPLALDTSAYSKADRLAKCGKFSLRWFTPKVEVILCGHATLAAAHTLFNECGLFI</sequence>
<dbReference type="WBParaSite" id="jg15353">
    <property type="protein sequence ID" value="jg15353"/>
    <property type="gene ID" value="jg15353"/>
</dbReference>
<dbReference type="PANTHER" id="PTHR13774:SF17">
    <property type="entry name" value="PHENAZINE BIOSYNTHESIS-LIKE DOMAIN-CONTAINING PROTEIN"/>
    <property type="match status" value="1"/>
</dbReference>
<evidence type="ECO:0000313" key="3">
    <source>
        <dbReference type="Proteomes" id="UP000887574"/>
    </source>
</evidence>
<dbReference type="GO" id="GO:0016853">
    <property type="term" value="F:isomerase activity"/>
    <property type="evidence" value="ECO:0007669"/>
    <property type="project" value="UniProtKB-KW"/>
</dbReference>